<dbReference type="PROSITE" id="PS51704">
    <property type="entry name" value="GP_PDE"/>
    <property type="match status" value="1"/>
</dbReference>
<accession>A0ABU2FBU1</accession>
<dbReference type="InterPro" id="IPR030395">
    <property type="entry name" value="GP_PDE_dom"/>
</dbReference>
<feature type="compositionally biased region" description="Low complexity" evidence="1">
    <location>
        <begin position="12"/>
        <end position="30"/>
    </location>
</feature>
<gene>
    <name evidence="3" type="ORF">NDI56_10075</name>
</gene>
<dbReference type="Pfam" id="PF03009">
    <property type="entry name" value="GDPD"/>
    <property type="match status" value="1"/>
</dbReference>
<dbReference type="InterPro" id="IPR006311">
    <property type="entry name" value="TAT_signal"/>
</dbReference>
<evidence type="ECO:0000313" key="3">
    <source>
        <dbReference type="EMBL" id="MDS0259739.1"/>
    </source>
</evidence>
<name>A0ABU2FBU1_9EURY</name>
<protein>
    <submittedName>
        <fullName evidence="3">Glycerophosphodiester phosphodiesterase</fullName>
    </submittedName>
</protein>
<dbReference type="Proteomes" id="UP001259659">
    <property type="component" value="Unassembled WGS sequence"/>
</dbReference>
<reference evidence="3 4" key="1">
    <citation type="submission" date="2022-06" db="EMBL/GenBank/DDBJ databases">
        <title>Haloarcula sp. a new haloarchaeum isolate from saline soil.</title>
        <authorList>
            <person name="Strakova D."/>
            <person name="Galisteo C."/>
            <person name="Sanchez-Porro C."/>
            <person name="Ventosa A."/>
        </authorList>
    </citation>
    <scope>NUCLEOTIDE SEQUENCE [LARGE SCALE GENOMIC DNA]</scope>
    <source>
        <strain evidence="3 4">S1CR25-12</strain>
    </source>
</reference>
<dbReference type="RefSeq" id="WP_310919379.1">
    <property type="nucleotide sequence ID" value="NZ_JAMQON010000002.1"/>
</dbReference>
<dbReference type="PROSITE" id="PS51318">
    <property type="entry name" value="TAT"/>
    <property type="match status" value="1"/>
</dbReference>
<dbReference type="InterPro" id="IPR017946">
    <property type="entry name" value="PLC-like_Pdiesterase_TIM-brl"/>
</dbReference>
<dbReference type="Gene3D" id="3.20.20.190">
    <property type="entry name" value="Phosphatidylinositol (PI) phosphodiesterase"/>
    <property type="match status" value="1"/>
</dbReference>
<feature type="region of interest" description="Disordered" evidence="1">
    <location>
        <begin position="1"/>
        <end position="43"/>
    </location>
</feature>
<keyword evidence="4" id="KW-1185">Reference proteome</keyword>
<dbReference type="EMBL" id="JAMQON010000002">
    <property type="protein sequence ID" value="MDS0259739.1"/>
    <property type="molecule type" value="Genomic_DNA"/>
</dbReference>
<evidence type="ECO:0000259" key="2">
    <source>
        <dbReference type="PROSITE" id="PS51704"/>
    </source>
</evidence>
<dbReference type="SUPFAM" id="SSF51695">
    <property type="entry name" value="PLC-like phosphodiesterases"/>
    <property type="match status" value="1"/>
</dbReference>
<organism evidence="3 4">
    <name type="scientific">Haloarcula saliterrae</name>
    <dbReference type="NCBI Taxonomy" id="2950534"/>
    <lineage>
        <taxon>Archaea</taxon>
        <taxon>Methanobacteriati</taxon>
        <taxon>Methanobacteriota</taxon>
        <taxon>Stenosarchaea group</taxon>
        <taxon>Halobacteria</taxon>
        <taxon>Halobacteriales</taxon>
        <taxon>Haloarculaceae</taxon>
        <taxon>Haloarcula</taxon>
    </lineage>
</organism>
<dbReference type="CDD" id="cd08556">
    <property type="entry name" value="GDPD"/>
    <property type="match status" value="1"/>
</dbReference>
<evidence type="ECO:0000256" key="1">
    <source>
        <dbReference type="SAM" id="MobiDB-lite"/>
    </source>
</evidence>
<dbReference type="PANTHER" id="PTHR46211:SF14">
    <property type="entry name" value="GLYCEROPHOSPHODIESTER PHOSPHODIESTERASE"/>
    <property type="match status" value="1"/>
</dbReference>
<sequence>MSPDIDRRSFVRGTGATLAGAGLDTTGAARGRSESASGKSDDADWTDVNVIAHRGFAGRYPENTVGAVEAASTGGASKRSVSPRAEMIEIDVLPTADGTVVVFHDDDLAGRDGGTRGLTDTSGIVWETDTETVTSATVLGTDETVPTLTEVLDAIPPSVGVNVEFKNPGSDDLEFATELSDDALAAQTDLWRPFTESVLDILGEYDNEILVSSFHEAAIATVREQDPSIPVAFLFWDDVRTGLDITRKYDCEALNVPRNMVQGTPFFDDESYADDVDIVEVAHEAGRELNTYTVTTWYQAQQLADAGVDGIIADYPGLLSFDG</sequence>
<evidence type="ECO:0000313" key="4">
    <source>
        <dbReference type="Proteomes" id="UP001259659"/>
    </source>
</evidence>
<comment type="caution">
    <text evidence="3">The sequence shown here is derived from an EMBL/GenBank/DDBJ whole genome shotgun (WGS) entry which is preliminary data.</text>
</comment>
<feature type="domain" description="GP-PDE" evidence="2">
    <location>
        <begin position="48"/>
        <end position="323"/>
    </location>
</feature>
<dbReference type="PANTHER" id="PTHR46211">
    <property type="entry name" value="GLYCEROPHOSPHORYL DIESTER PHOSPHODIESTERASE"/>
    <property type="match status" value="1"/>
</dbReference>
<proteinExistence type="predicted"/>